<dbReference type="Proteomes" id="UP001596303">
    <property type="component" value="Unassembled WGS sequence"/>
</dbReference>
<dbReference type="EMBL" id="JBHSSW010000008">
    <property type="protein sequence ID" value="MFC6197823.1"/>
    <property type="molecule type" value="Genomic_DNA"/>
</dbReference>
<protein>
    <submittedName>
        <fullName evidence="1">Uncharacterized protein</fullName>
    </submittedName>
</protein>
<evidence type="ECO:0000313" key="1">
    <source>
        <dbReference type="EMBL" id="MFC6197823.1"/>
    </source>
</evidence>
<reference evidence="2" key="1">
    <citation type="journal article" date="2019" name="Int. J. Syst. Evol. Microbiol.">
        <title>The Global Catalogue of Microorganisms (GCM) 10K type strain sequencing project: providing services to taxonomists for standard genome sequencing and annotation.</title>
        <authorList>
            <consortium name="The Broad Institute Genomics Platform"/>
            <consortium name="The Broad Institute Genome Sequencing Center for Infectious Disease"/>
            <person name="Wu L."/>
            <person name="Ma J."/>
        </authorList>
    </citation>
    <scope>NUCLEOTIDE SEQUENCE [LARGE SCALE GENOMIC DNA]</scope>
    <source>
        <strain evidence="2">CGMCC-1.15741</strain>
    </source>
</reference>
<keyword evidence="2" id="KW-1185">Reference proteome</keyword>
<proteinExistence type="predicted"/>
<organism evidence="1 2">
    <name type="scientific">Ponticaulis profundi</name>
    <dbReference type="NCBI Taxonomy" id="2665222"/>
    <lineage>
        <taxon>Bacteria</taxon>
        <taxon>Pseudomonadati</taxon>
        <taxon>Pseudomonadota</taxon>
        <taxon>Alphaproteobacteria</taxon>
        <taxon>Hyphomonadales</taxon>
        <taxon>Hyphomonadaceae</taxon>
        <taxon>Ponticaulis</taxon>
    </lineage>
</organism>
<sequence>MAFTSKDRQRIIDGYLAASGRNMFIPGEFIDWLAGQPEHEAYPWFFAMDDATAAREHRIAMARRMASGLRITARVEEAKSSVVQIAVREYPAYVSPVESRKSGGGYVSFDPADKGDMAELRRQGITALKSWLNRYRGAFEGVDLSKIEKIAASEDRVALSA</sequence>
<dbReference type="RefSeq" id="WP_377377272.1">
    <property type="nucleotide sequence ID" value="NZ_JBHSSW010000008.1"/>
</dbReference>
<gene>
    <name evidence="1" type="ORF">ACFQDM_07025</name>
</gene>
<name>A0ABW1S9E0_9PROT</name>
<comment type="caution">
    <text evidence="1">The sequence shown here is derived from an EMBL/GenBank/DDBJ whole genome shotgun (WGS) entry which is preliminary data.</text>
</comment>
<evidence type="ECO:0000313" key="2">
    <source>
        <dbReference type="Proteomes" id="UP001596303"/>
    </source>
</evidence>
<accession>A0ABW1S9E0</accession>